<feature type="chain" id="PRO_5001623474" description="DUF4197 domain-containing protein" evidence="2">
    <location>
        <begin position="22"/>
        <end position="257"/>
    </location>
</feature>
<dbReference type="AlphaFoldDB" id="A0A063Y671"/>
<dbReference type="PATRIC" id="fig|267850.7.peg.248"/>
<evidence type="ECO:0000313" key="4">
    <source>
        <dbReference type="Proteomes" id="UP000027318"/>
    </source>
</evidence>
<sequence>MKRFAKLMLIGAMTLPAMAQAQEWGRLLDRGQEVLEQRRGSAATEAPATAAPPPAGVSDRQLSLGLKEALAVGTERAVATLAQPNGFLGDSRVKIEPPGMLGSAVGTLRRVGFQSQVDAFELSMNRAAEQAIGQATPVVLNAIESMTLEDVQRIYQGGDTAATEYFKGQTFTELQQLLRPHIERSMQQTGTTAAWQALTDAATASLPMLAGYTPDLADHVTESALDGLFLLLAEEERKIRRDPLARSTELLQQVFGL</sequence>
<evidence type="ECO:0000313" key="3">
    <source>
        <dbReference type="EMBL" id="KDE41179.1"/>
    </source>
</evidence>
<evidence type="ECO:0000256" key="1">
    <source>
        <dbReference type="SAM" id="MobiDB-lite"/>
    </source>
</evidence>
<feature type="signal peptide" evidence="2">
    <location>
        <begin position="1"/>
        <end position="21"/>
    </location>
</feature>
<reference evidence="3 4" key="1">
    <citation type="journal article" date="2005" name="Int. J. Syst. Evol. Microbiol.">
        <title>Nitrincola lacisaponensis gen. nov., sp. nov., a novel alkaliphilic bacterium isolated from an alkaline, saline lake.</title>
        <authorList>
            <person name="Dimitriu P.A."/>
            <person name="Shukla S.K."/>
            <person name="Conradt J."/>
            <person name="Marquez M.C."/>
            <person name="Ventosa A."/>
            <person name="Maglia A."/>
            <person name="Peyton B.M."/>
            <person name="Pinkart H.C."/>
            <person name="Mormile M.R."/>
        </authorList>
    </citation>
    <scope>NUCLEOTIDE SEQUENCE [LARGE SCALE GENOMIC DNA]</scope>
    <source>
        <strain evidence="3 4">4CA</strain>
    </source>
</reference>
<dbReference type="EMBL" id="JMSZ01000007">
    <property type="protein sequence ID" value="KDE41179.1"/>
    <property type="molecule type" value="Genomic_DNA"/>
</dbReference>
<dbReference type="STRING" id="267850.ADINL_0252"/>
<dbReference type="RefSeq" id="WP_036542907.1">
    <property type="nucleotide sequence ID" value="NZ_JMSZ01000007.1"/>
</dbReference>
<organism evidence="3 4">
    <name type="scientific">Nitrincola lacisaponensis</name>
    <dbReference type="NCBI Taxonomy" id="267850"/>
    <lineage>
        <taxon>Bacteria</taxon>
        <taxon>Pseudomonadati</taxon>
        <taxon>Pseudomonadota</taxon>
        <taxon>Gammaproteobacteria</taxon>
        <taxon>Oceanospirillales</taxon>
        <taxon>Oceanospirillaceae</taxon>
        <taxon>Nitrincola</taxon>
    </lineage>
</organism>
<protein>
    <recommendedName>
        <fullName evidence="5">DUF4197 domain-containing protein</fullName>
    </recommendedName>
</protein>
<dbReference type="Proteomes" id="UP000027318">
    <property type="component" value="Unassembled WGS sequence"/>
</dbReference>
<evidence type="ECO:0000256" key="2">
    <source>
        <dbReference type="SAM" id="SignalP"/>
    </source>
</evidence>
<dbReference type="InterPro" id="IPR025245">
    <property type="entry name" value="DUF4197"/>
</dbReference>
<evidence type="ECO:0008006" key="5">
    <source>
        <dbReference type="Google" id="ProtNLM"/>
    </source>
</evidence>
<dbReference type="Pfam" id="PF13852">
    <property type="entry name" value="DUF4197"/>
    <property type="match status" value="1"/>
</dbReference>
<gene>
    <name evidence="3" type="ORF">ADINL_0252</name>
</gene>
<name>A0A063Y671_9GAMM</name>
<dbReference type="OrthoDB" id="5292580at2"/>
<accession>A0A063Y671</accession>
<keyword evidence="2" id="KW-0732">Signal</keyword>
<proteinExistence type="predicted"/>
<comment type="caution">
    <text evidence="3">The sequence shown here is derived from an EMBL/GenBank/DDBJ whole genome shotgun (WGS) entry which is preliminary data.</text>
</comment>
<keyword evidence="4" id="KW-1185">Reference proteome</keyword>
<feature type="region of interest" description="Disordered" evidence="1">
    <location>
        <begin position="36"/>
        <end position="58"/>
    </location>
</feature>